<dbReference type="InterPro" id="IPR036388">
    <property type="entry name" value="WH-like_DNA-bd_sf"/>
</dbReference>
<proteinExistence type="inferred from homology"/>
<sequence>MKRPLKNSSNEQLQILLKKGNESAFNEIYIRYWKILYTYAYRIYTEEKICEDIVQEVFISLWHKSKTIEIVNLEGYLFRAIKYKITTYIRDLKFTSTHFEALENIFISSPSEKNLEYQELEESLFLEIDKLTPKCKRVFILSRVEQLSNTEISQKLDISIRTVEKHISDALKKLKSSLKTNHIIGFVITMFL</sequence>
<reference evidence="7 9" key="1">
    <citation type="journal article" date="2014" name="Genome Announc.">
        <title>Draft Genome Sequences of Marine Flavobacterium Algibacter lectus Strains SS8 and NR4.</title>
        <authorList>
            <person name="Takatani N."/>
            <person name="Nakanishi M."/>
            <person name="Meirelles P."/>
            <person name="Mino S."/>
            <person name="Suda W."/>
            <person name="Oshima K."/>
            <person name="Hattori M."/>
            <person name="Ohkuma M."/>
            <person name="Hosokawa M."/>
            <person name="Miyashita K."/>
            <person name="Thompson F.L."/>
            <person name="Niwa A."/>
            <person name="Sawabe T."/>
            <person name="Sawabe T."/>
        </authorList>
    </citation>
    <scope>NUCLEOTIDE SEQUENCE [LARGE SCALE GENOMIC DNA]</scope>
    <source>
        <strain evidence="7 9">JCM 19300</strain>
    </source>
</reference>
<evidence type="ECO:0000313" key="7">
    <source>
        <dbReference type="EMBL" id="GAL61183.1"/>
    </source>
</evidence>
<dbReference type="NCBIfam" id="TIGR02937">
    <property type="entry name" value="sigma70-ECF"/>
    <property type="match status" value="1"/>
</dbReference>
<keyword evidence="3" id="KW-0731">Sigma factor</keyword>
<keyword evidence="2" id="KW-0805">Transcription regulation</keyword>
<dbReference type="SUPFAM" id="SSF88659">
    <property type="entry name" value="Sigma3 and sigma4 domains of RNA polymerase sigma factors"/>
    <property type="match status" value="1"/>
</dbReference>
<protein>
    <submittedName>
        <fullName evidence="7">RNA polymerase ECF-type sigma factor</fullName>
    </submittedName>
    <submittedName>
        <fullName evidence="8">RNA polymerase sigma-70 factor (ECF subfamily)</fullName>
    </submittedName>
</protein>
<name>A0A090VAP4_9FLAO</name>
<dbReference type="InterPro" id="IPR014327">
    <property type="entry name" value="RNA_pol_sigma70_bacteroid"/>
</dbReference>
<keyword evidence="4" id="KW-0804">Transcription</keyword>
<accession>A0A4R8MHN8</accession>
<dbReference type="PANTHER" id="PTHR43133">
    <property type="entry name" value="RNA POLYMERASE ECF-TYPE SIGMA FACTO"/>
    <property type="match status" value="1"/>
</dbReference>
<evidence type="ECO:0000256" key="3">
    <source>
        <dbReference type="ARBA" id="ARBA00023082"/>
    </source>
</evidence>
<dbReference type="GO" id="GO:0006352">
    <property type="term" value="P:DNA-templated transcription initiation"/>
    <property type="evidence" value="ECO:0007669"/>
    <property type="project" value="InterPro"/>
</dbReference>
<dbReference type="OrthoDB" id="665981at2"/>
<dbReference type="EMBL" id="SORL01000007">
    <property type="protein sequence ID" value="TDY64508.1"/>
    <property type="molecule type" value="Genomic_DNA"/>
</dbReference>
<dbReference type="SUPFAM" id="SSF88946">
    <property type="entry name" value="Sigma2 domain of RNA polymerase sigma factors"/>
    <property type="match status" value="1"/>
</dbReference>
<dbReference type="InterPro" id="IPR014284">
    <property type="entry name" value="RNA_pol_sigma-70_dom"/>
</dbReference>
<comment type="similarity">
    <text evidence="1">Belongs to the sigma-70 factor family. ECF subfamily.</text>
</comment>
<dbReference type="Gene3D" id="1.10.1740.10">
    <property type="match status" value="1"/>
</dbReference>
<evidence type="ECO:0000259" key="6">
    <source>
        <dbReference type="Pfam" id="PF08281"/>
    </source>
</evidence>
<reference evidence="8 10" key="2">
    <citation type="submission" date="2019-03" db="EMBL/GenBank/DDBJ databases">
        <title>Genomic Encyclopedia of Type Strains, Phase III (KMG-III): the genomes of soil and plant-associated and newly described type strains.</title>
        <authorList>
            <person name="Whitman W."/>
        </authorList>
    </citation>
    <scope>NUCLEOTIDE SEQUENCE [LARGE SCALE GENOMIC DNA]</scope>
    <source>
        <strain evidence="8 10">CECT 8301</strain>
    </source>
</reference>
<keyword evidence="10" id="KW-1185">Reference proteome</keyword>
<dbReference type="Pfam" id="PF04542">
    <property type="entry name" value="Sigma70_r2"/>
    <property type="match status" value="1"/>
</dbReference>
<accession>A0A090VAP4</accession>
<dbReference type="Gene3D" id="1.10.10.10">
    <property type="entry name" value="Winged helix-like DNA-binding domain superfamily/Winged helix DNA-binding domain"/>
    <property type="match status" value="1"/>
</dbReference>
<comment type="caution">
    <text evidence="7">The sequence shown here is derived from an EMBL/GenBank/DDBJ whole genome shotgun (WGS) entry which is preliminary data.</text>
</comment>
<dbReference type="GO" id="GO:0016987">
    <property type="term" value="F:sigma factor activity"/>
    <property type="evidence" value="ECO:0007669"/>
    <property type="project" value="UniProtKB-KW"/>
</dbReference>
<evidence type="ECO:0000313" key="8">
    <source>
        <dbReference type="EMBL" id="TDY64508.1"/>
    </source>
</evidence>
<dbReference type="Proteomes" id="UP000294824">
    <property type="component" value="Unassembled WGS sequence"/>
</dbReference>
<dbReference type="InterPro" id="IPR013249">
    <property type="entry name" value="RNA_pol_sigma70_r4_t2"/>
</dbReference>
<dbReference type="Proteomes" id="UP000029644">
    <property type="component" value="Unassembled WGS sequence"/>
</dbReference>
<organism evidence="7 9">
    <name type="scientific">Algibacter lectus</name>
    <dbReference type="NCBI Taxonomy" id="221126"/>
    <lineage>
        <taxon>Bacteria</taxon>
        <taxon>Pseudomonadati</taxon>
        <taxon>Bacteroidota</taxon>
        <taxon>Flavobacteriia</taxon>
        <taxon>Flavobacteriales</taxon>
        <taxon>Flavobacteriaceae</taxon>
        <taxon>Algibacter</taxon>
    </lineage>
</organism>
<feature type="domain" description="RNA polymerase sigma factor 70 region 4 type 2" evidence="6">
    <location>
        <begin position="127"/>
        <end position="174"/>
    </location>
</feature>
<dbReference type="EMBL" id="BBNQ01000002">
    <property type="protein sequence ID" value="GAL61183.1"/>
    <property type="molecule type" value="Genomic_DNA"/>
</dbReference>
<dbReference type="PANTHER" id="PTHR43133:SF46">
    <property type="entry name" value="RNA POLYMERASE SIGMA-70 FACTOR ECF SUBFAMILY"/>
    <property type="match status" value="1"/>
</dbReference>
<feature type="domain" description="RNA polymerase sigma-70 region 2" evidence="5">
    <location>
        <begin position="31"/>
        <end position="93"/>
    </location>
</feature>
<dbReference type="InterPro" id="IPR007627">
    <property type="entry name" value="RNA_pol_sigma70_r2"/>
</dbReference>
<dbReference type="AlphaFoldDB" id="A0A090VAP4"/>
<dbReference type="InterPro" id="IPR013324">
    <property type="entry name" value="RNA_pol_sigma_r3/r4-like"/>
</dbReference>
<dbReference type="NCBIfam" id="TIGR02985">
    <property type="entry name" value="Sig70_bacteroi1"/>
    <property type="match status" value="1"/>
</dbReference>
<dbReference type="InterPro" id="IPR039425">
    <property type="entry name" value="RNA_pol_sigma-70-like"/>
</dbReference>
<evidence type="ECO:0000259" key="5">
    <source>
        <dbReference type="Pfam" id="PF04542"/>
    </source>
</evidence>
<evidence type="ECO:0000313" key="10">
    <source>
        <dbReference type="Proteomes" id="UP000294824"/>
    </source>
</evidence>
<dbReference type="InterPro" id="IPR013325">
    <property type="entry name" value="RNA_pol_sigma_r2"/>
</dbReference>
<gene>
    <name evidence="8" type="ORF">DFQ06_1419</name>
    <name evidence="7" type="ORF">JCM19300_4129</name>
</gene>
<dbReference type="Pfam" id="PF08281">
    <property type="entry name" value="Sigma70_r4_2"/>
    <property type="match status" value="1"/>
</dbReference>
<dbReference type="GO" id="GO:0003677">
    <property type="term" value="F:DNA binding"/>
    <property type="evidence" value="ECO:0007669"/>
    <property type="project" value="InterPro"/>
</dbReference>
<evidence type="ECO:0000256" key="4">
    <source>
        <dbReference type="ARBA" id="ARBA00023163"/>
    </source>
</evidence>
<evidence type="ECO:0000256" key="2">
    <source>
        <dbReference type="ARBA" id="ARBA00023015"/>
    </source>
</evidence>
<evidence type="ECO:0000256" key="1">
    <source>
        <dbReference type="ARBA" id="ARBA00010641"/>
    </source>
</evidence>
<evidence type="ECO:0000313" key="9">
    <source>
        <dbReference type="Proteomes" id="UP000029644"/>
    </source>
</evidence>
<dbReference type="RefSeq" id="WP_042502899.1">
    <property type="nucleotide sequence ID" value="NZ_BBNQ01000002.1"/>
</dbReference>